<dbReference type="InterPro" id="IPR036259">
    <property type="entry name" value="MFS_trans_sf"/>
</dbReference>
<feature type="transmembrane region" description="Helical" evidence="6">
    <location>
        <begin position="122"/>
        <end position="143"/>
    </location>
</feature>
<dbReference type="InterPro" id="IPR051211">
    <property type="entry name" value="PG_lysyltransferase"/>
</dbReference>
<evidence type="ECO:0000313" key="10">
    <source>
        <dbReference type="Proteomes" id="UP000199323"/>
    </source>
</evidence>
<feature type="domain" description="Lysyl-tRNA synthetase N-terminal transmembrane region" evidence="8">
    <location>
        <begin position="287"/>
        <end position="485"/>
    </location>
</feature>
<feature type="transmembrane region" description="Helical" evidence="6">
    <location>
        <begin position="20"/>
        <end position="38"/>
    </location>
</feature>
<evidence type="ECO:0000313" key="9">
    <source>
        <dbReference type="EMBL" id="SFF64528.1"/>
    </source>
</evidence>
<dbReference type="AlphaFoldDB" id="A0A1I2KDS5"/>
<dbReference type="SUPFAM" id="SSF103473">
    <property type="entry name" value="MFS general substrate transporter"/>
    <property type="match status" value="1"/>
</dbReference>
<sequence length="842" mass="91346">MDWLADAYRTRISDTGREPLFLLLVGLIGSFLFIRFSTRMIRRGVKWWPGNVQPGGLHIHHVVFGQAMMLIGGIGSFAVRGGPLAHDVLAVIFGIGCGLVLDEFALVLHLKDVYWSEQGRQSVDAVILAVSVIGLLLIGQAPLGGYVGGESYRQYVVAGVLLGFVVVCLAKGKVWTGLLGVMVPLLAVVGALRLARPGSPWARWRYTARPRRMARAERREDRIHRRVVVWKTKVMDAVAGAPLPSPGGPRTAAPRPTIVELPPSRIETLLEDVLRPLRQPGAAFTVWYLRVVSAVNAVTGVIAPFRNRVRAASDGEYFTAFLVSPGFTGAVLALVLSVSLRRRKRAAWVVTTLLTSGYALLCAAGVALLPDTRGHPFNWVSLALTALVLVALLVSRTVFNVRGERGNVALGLSVFVVGGALAIGLGTLLVHATDELPPRQWGASLRYTLLRVLTVSGLFDLPEISVPGWTDLAINVLSVALMLVVLLAFFRSPRGRDRLLPADERRLRALLRVYGRRDSLGYFALRRDKAVVWTPERDAAVLYRVVNGVALASGDPVGDRTAWARAVGHWLATARRHAWVPAVTNAGPAAAVVYEAAGFRALPAGDEAVVEVAGFRAAFAEGALALAGLRQAHAVVGGAGYSAVLRRYREISPEEMRRLARLADAWRRHPAERGFSVALGRLGDAADGGCLLAECRDPRGRTCAVVTFVPWGADGLTLDVLRYDRESGRSPVDFLVTEVLLRAAAVSRVSLNFTAFRGALSSRLRRAPLRLLARLGHVAARERAYSAYAPRWQARYLLYERRTDLPRVAAANAIAEGFLTPPRLRRRPALAPDQGPPTEDGA</sequence>
<dbReference type="PANTHER" id="PTHR34697:SF2">
    <property type="entry name" value="PHOSPHATIDYLGLYCEROL LYSYLTRANSFERASE"/>
    <property type="match status" value="1"/>
</dbReference>
<feature type="transmembrane region" description="Helical" evidence="6">
    <location>
        <begin position="407"/>
        <end position="430"/>
    </location>
</feature>
<dbReference type="PANTHER" id="PTHR34697">
    <property type="entry name" value="PHOSPHATIDYLGLYCEROL LYSYLTRANSFERASE"/>
    <property type="match status" value="1"/>
</dbReference>
<dbReference type="GO" id="GO:0005886">
    <property type="term" value="C:plasma membrane"/>
    <property type="evidence" value="ECO:0007669"/>
    <property type="project" value="UniProtKB-SubCell"/>
</dbReference>
<dbReference type="GO" id="GO:0016755">
    <property type="term" value="F:aminoacyltransferase activity"/>
    <property type="evidence" value="ECO:0007669"/>
    <property type="project" value="TreeGrafter"/>
</dbReference>
<dbReference type="GO" id="GO:0055091">
    <property type="term" value="P:phospholipid homeostasis"/>
    <property type="evidence" value="ECO:0007669"/>
    <property type="project" value="TreeGrafter"/>
</dbReference>
<feature type="transmembrane region" description="Helical" evidence="6">
    <location>
        <begin position="317"/>
        <end position="340"/>
    </location>
</feature>
<comment type="subcellular location">
    <subcellularLocation>
        <location evidence="1">Cell membrane</location>
        <topology evidence="1">Multi-pass membrane protein</topology>
    </subcellularLocation>
</comment>
<keyword evidence="10" id="KW-1185">Reference proteome</keyword>
<evidence type="ECO:0000256" key="2">
    <source>
        <dbReference type="ARBA" id="ARBA00022475"/>
    </source>
</evidence>
<keyword evidence="4 6" id="KW-1133">Transmembrane helix</keyword>
<dbReference type="EMBL" id="FONG01000022">
    <property type="protein sequence ID" value="SFF64528.1"/>
    <property type="molecule type" value="Genomic_DNA"/>
</dbReference>
<feature type="transmembrane region" description="Helical" evidence="6">
    <location>
        <begin position="155"/>
        <end position="172"/>
    </location>
</feature>
<evidence type="ECO:0000256" key="6">
    <source>
        <dbReference type="SAM" id="Phobius"/>
    </source>
</evidence>
<feature type="transmembrane region" description="Helical" evidence="6">
    <location>
        <begin position="178"/>
        <end position="195"/>
    </location>
</feature>
<feature type="domain" description="Phosphatidylglycerol lysyltransferase C-terminal" evidence="7">
    <location>
        <begin position="508"/>
        <end position="799"/>
    </location>
</feature>
<dbReference type="Pfam" id="PF09924">
    <property type="entry name" value="LPG_synthase_C"/>
    <property type="match status" value="1"/>
</dbReference>
<gene>
    <name evidence="9" type="ORF">SAMN05216251_122121</name>
</gene>
<evidence type="ECO:0000259" key="7">
    <source>
        <dbReference type="Pfam" id="PF09924"/>
    </source>
</evidence>
<dbReference type="InterPro" id="IPR031553">
    <property type="entry name" value="tRNA-synt_2_TM"/>
</dbReference>
<feature type="transmembrane region" description="Helical" evidence="6">
    <location>
        <begin position="347"/>
        <end position="370"/>
    </location>
</feature>
<feature type="transmembrane region" description="Helical" evidence="6">
    <location>
        <begin position="376"/>
        <end position="395"/>
    </location>
</feature>
<keyword evidence="9" id="KW-0436">Ligase</keyword>
<keyword evidence="3 6" id="KW-0812">Transmembrane</keyword>
<accession>A0A1I2KDS5</accession>
<feature type="transmembrane region" description="Helical" evidence="6">
    <location>
        <begin position="472"/>
        <end position="490"/>
    </location>
</feature>
<keyword evidence="9" id="KW-0030">Aminoacyl-tRNA synthetase</keyword>
<evidence type="ECO:0000256" key="3">
    <source>
        <dbReference type="ARBA" id="ARBA00022692"/>
    </source>
</evidence>
<name>A0A1I2KDS5_9ACTN</name>
<dbReference type="InterPro" id="IPR024320">
    <property type="entry name" value="LPG_synthase_C"/>
</dbReference>
<keyword evidence="5 6" id="KW-0472">Membrane</keyword>
<feature type="transmembrane region" description="Helical" evidence="6">
    <location>
        <begin position="287"/>
        <end position="305"/>
    </location>
</feature>
<evidence type="ECO:0000256" key="5">
    <source>
        <dbReference type="ARBA" id="ARBA00023136"/>
    </source>
</evidence>
<evidence type="ECO:0000256" key="1">
    <source>
        <dbReference type="ARBA" id="ARBA00004651"/>
    </source>
</evidence>
<dbReference type="GO" id="GO:0004812">
    <property type="term" value="F:aminoacyl-tRNA ligase activity"/>
    <property type="evidence" value="ECO:0007669"/>
    <property type="project" value="UniProtKB-KW"/>
</dbReference>
<evidence type="ECO:0000259" key="8">
    <source>
        <dbReference type="Pfam" id="PF16995"/>
    </source>
</evidence>
<protein>
    <submittedName>
        <fullName evidence="9">Lysyl-tRNA synthetase, class 2</fullName>
    </submittedName>
</protein>
<feature type="transmembrane region" description="Helical" evidence="6">
    <location>
        <begin position="58"/>
        <end position="79"/>
    </location>
</feature>
<feature type="transmembrane region" description="Helical" evidence="6">
    <location>
        <begin position="88"/>
        <end position="110"/>
    </location>
</feature>
<evidence type="ECO:0000256" key="4">
    <source>
        <dbReference type="ARBA" id="ARBA00022989"/>
    </source>
</evidence>
<organism evidence="9 10">
    <name type="scientific">Actinacidiphila alni</name>
    <dbReference type="NCBI Taxonomy" id="380248"/>
    <lineage>
        <taxon>Bacteria</taxon>
        <taxon>Bacillati</taxon>
        <taxon>Actinomycetota</taxon>
        <taxon>Actinomycetes</taxon>
        <taxon>Kitasatosporales</taxon>
        <taxon>Streptomycetaceae</taxon>
        <taxon>Actinacidiphila</taxon>
    </lineage>
</organism>
<proteinExistence type="predicted"/>
<dbReference type="Pfam" id="PF16995">
    <property type="entry name" value="tRNA-synt_2_TM"/>
    <property type="match status" value="1"/>
</dbReference>
<dbReference type="STRING" id="380248.SAMN05216251_122121"/>
<reference evidence="10" key="1">
    <citation type="submission" date="2016-10" db="EMBL/GenBank/DDBJ databases">
        <authorList>
            <person name="Varghese N."/>
            <person name="Submissions S."/>
        </authorList>
    </citation>
    <scope>NUCLEOTIDE SEQUENCE [LARGE SCALE GENOMIC DNA]</scope>
    <source>
        <strain evidence="10">CGMCC 4.3510</strain>
    </source>
</reference>
<keyword evidence="2" id="KW-1003">Cell membrane</keyword>
<dbReference type="Proteomes" id="UP000199323">
    <property type="component" value="Unassembled WGS sequence"/>
</dbReference>